<dbReference type="EMBL" id="BKAG01000008">
    <property type="protein sequence ID" value="GEP42194.1"/>
    <property type="molecule type" value="Genomic_DNA"/>
</dbReference>
<dbReference type="RefSeq" id="WP_146849797.1">
    <property type="nucleotide sequence ID" value="NZ_BKAG01000008.1"/>
</dbReference>
<feature type="region of interest" description="Disordered" evidence="1">
    <location>
        <begin position="244"/>
        <end position="270"/>
    </location>
</feature>
<reference evidence="2 3" key="1">
    <citation type="submission" date="2019-07" db="EMBL/GenBank/DDBJ databases">
        <title>Whole genome shotgun sequence of Brevifollis gellanilyticus NBRC 108608.</title>
        <authorList>
            <person name="Hosoyama A."/>
            <person name="Uohara A."/>
            <person name="Ohji S."/>
            <person name="Ichikawa N."/>
        </authorList>
    </citation>
    <scope>NUCLEOTIDE SEQUENCE [LARGE SCALE GENOMIC DNA]</scope>
    <source>
        <strain evidence="2 3">NBRC 108608</strain>
    </source>
</reference>
<accession>A0A512M646</accession>
<evidence type="ECO:0000256" key="1">
    <source>
        <dbReference type="SAM" id="MobiDB-lite"/>
    </source>
</evidence>
<dbReference type="Proteomes" id="UP000321577">
    <property type="component" value="Unassembled WGS sequence"/>
</dbReference>
<feature type="region of interest" description="Disordered" evidence="1">
    <location>
        <begin position="310"/>
        <end position="400"/>
    </location>
</feature>
<evidence type="ECO:0000313" key="3">
    <source>
        <dbReference type="Proteomes" id="UP000321577"/>
    </source>
</evidence>
<gene>
    <name evidence="2" type="ORF">BGE01nite_14850</name>
</gene>
<dbReference type="AlphaFoldDB" id="A0A512M646"/>
<protein>
    <submittedName>
        <fullName evidence="2">Uncharacterized protein</fullName>
    </submittedName>
</protein>
<proteinExistence type="predicted"/>
<feature type="compositionally biased region" description="Polar residues" evidence="1">
    <location>
        <begin position="325"/>
        <end position="335"/>
    </location>
</feature>
<sequence length="426" mass="46924">MSNVQIAPNYNSRQFLTQLSEGSKSDIVGLRQGDQGDFVVRSKSQSGVSWSKSKGFSSRQAEQQNRATAKQLVHTLLSDPSINKRGVTVDSPKAEQLIRTIGNKPVTVKVAQLLADNLRGIQNNSAKGVWKALGTNTTNPLLKVARFTKAVLGGNLGRDEDGSKANEIHRISKGQSKTEYAVAQKKLKGVGEENNNNNNNDVQAPPQEMELEEIVMDQEPPTPKGENEFLKELQKKVEPRRQRIDQGLSGSPGFDGAKQSSPTITQGEKDKLMKVLDEVLLEEGGDDVSASETELNETQINQLMSVLKEIAPDGIEPEEDHETVDQSSLGLQQTGEQEESHIDTIKPDGINDDVQEDLSHTYSVEDELAKPPEHYDDLNYVDLRDPSQVRSDSTGPSRDEISDFAAILSGRPRKKDVQELLHKLTN</sequence>
<keyword evidence="3" id="KW-1185">Reference proteome</keyword>
<organism evidence="2 3">
    <name type="scientific">Brevifollis gellanilyticus</name>
    <dbReference type="NCBI Taxonomy" id="748831"/>
    <lineage>
        <taxon>Bacteria</taxon>
        <taxon>Pseudomonadati</taxon>
        <taxon>Verrucomicrobiota</taxon>
        <taxon>Verrucomicrobiia</taxon>
        <taxon>Verrucomicrobiales</taxon>
        <taxon>Verrucomicrobiaceae</taxon>
    </lineage>
</organism>
<evidence type="ECO:0000313" key="2">
    <source>
        <dbReference type="EMBL" id="GEP42194.1"/>
    </source>
</evidence>
<feature type="compositionally biased region" description="Basic and acidic residues" evidence="1">
    <location>
        <begin position="367"/>
        <end position="387"/>
    </location>
</feature>
<name>A0A512M646_9BACT</name>
<comment type="caution">
    <text evidence="2">The sequence shown here is derived from an EMBL/GenBank/DDBJ whole genome shotgun (WGS) entry which is preliminary data.</text>
</comment>